<dbReference type="GO" id="GO:0000270">
    <property type="term" value="P:peptidoglycan metabolic process"/>
    <property type="evidence" value="ECO:0007669"/>
    <property type="project" value="TreeGrafter"/>
</dbReference>
<dbReference type="GO" id="GO:0006508">
    <property type="term" value="P:proteolysis"/>
    <property type="evidence" value="ECO:0007669"/>
    <property type="project" value="InterPro"/>
</dbReference>
<sequence length="439" mass="49538">MNRRHDIIQLLVMAVLLMGCVSGRQIQRGLQQYEALTTLLEDSTLQHAHVGIMIVDAESQQLLAAHNEHKYFVPASNTKLWTMYAGLKYLGDSLIAGYVAKSNDSVVHFRSHADPTFLHPDYKHQPLATVLQQYKQVNWYNAGMATTAYGNGWSWNDYDATYMAPRSSMPMYGNVASFALQANGNVQSNPANVAGLVTNIDHFRDSGFSIHRLFDQPAFTLWPGKTKRTNTTLYMTPASSSQLAATQLGNDWYFEHASVPENLRWQKIYSQPTDSMMKPLMHRSDNFFAEQTLLMISQQWFGYMNESDVIDSLLQTDLQAMPDKPRWVDGSGLSRYNLFTPADFIWLLQQCRSEFSMARLQNILPTGNDGTLTNYYKPLEGKLFAKTGTLAGVVALSGYMTSKQGRLLLLSVQVNNHNGSAAAVRRAVEKYLLHVWEHN</sequence>
<comment type="similarity">
    <text evidence="1">Belongs to the peptidase S13 family.</text>
</comment>
<evidence type="ECO:0000256" key="2">
    <source>
        <dbReference type="ARBA" id="ARBA00022801"/>
    </source>
</evidence>
<proteinExistence type="inferred from homology"/>
<accession>A0A6I6G4M9</accession>
<keyword evidence="4" id="KW-1185">Reference proteome</keyword>
<dbReference type="KEGG" id="fls:GLV81_01245"/>
<dbReference type="Pfam" id="PF02113">
    <property type="entry name" value="Peptidase_S13"/>
    <property type="match status" value="2"/>
</dbReference>
<evidence type="ECO:0000256" key="1">
    <source>
        <dbReference type="ARBA" id="ARBA00006096"/>
    </source>
</evidence>
<dbReference type="Proteomes" id="UP000426027">
    <property type="component" value="Chromosome"/>
</dbReference>
<reference evidence="3 4" key="1">
    <citation type="submission" date="2019-11" db="EMBL/GenBank/DDBJ databases">
        <authorList>
            <person name="Im W.T."/>
        </authorList>
    </citation>
    <scope>NUCLEOTIDE SEQUENCE [LARGE SCALE GENOMIC DNA]</scope>
    <source>
        <strain evidence="3 4">SB-02</strain>
    </source>
</reference>
<dbReference type="GO" id="GO:0004185">
    <property type="term" value="F:serine-type carboxypeptidase activity"/>
    <property type="evidence" value="ECO:0007669"/>
    <property type="project" value="InterPro"/>
</dbReference>
<dbReference type="InterPro" id="IPR000667">
    <property type="entry name" value="Peptidase_S13"/>
</dbReference>
<evidence type="ECO:0000313" key="3">
    <source>
        <dbReference type="EMBL" id="QGW26904.1"/>
    </source>
</evidence>
<protein>
    <recommendedName>
        <fullName evidence="5">Serine-type D-Ala-D-Ala carboxypeptidase</fullName>
    </recommendedName>
</protein>
<keyword evidence="2" id="KW-0378">Hydrolase</keyword>
<organism evidence="3 4">
    <name type="scientific">Phnomibacter ginsenosidimutans</name>
    <dbReference type="NCBI Taxonomy" id="2676868"/>
    <lineage>
        <taxon>Bacteria</taxon>
        <taxon>Pseudomonadati</taxon>
        <taxon>Bacteroidota</taxon>
        <taxon>Chitinophagia</taxon>
        <taxon>Chitinophagales</taxon>
        <taxon>Chitinophagaceae</taxon>
        <taxon>Phnomibacter</taxon>
    </lineage>
</organism>
<evidence type="ECO:0008006" key="5">
    <source>
        <dbReference type="Google" id="ProtNLM"/>
    </source>
</evidence>
<dbReference type="Gene3D" id="3.40.710.10">
    <property type="entry name" value="DD-peptidase/beta-lactamase superfamily"/>
    <property type="match status" value="2"/>
</dbReference>
<dbReference type="EMBL" id="CP046566">
    <property type="protein sequence ID" value="QGW26904.1"/>
    <property type="molecule type" value="Genomic_DNA"/>
</dbReference>
<name>A0A6I6G4M9_9BACT</name>
<dbReference type="PANTHER" id="PTHR30023">
    <property type="entry name" value="D-ALANYL-D-ALANINE CARBOXYPEPTIDASE"/>
    <property type="match status" value="1"/>
</dbReference>
<dbReference type="PRINTS" id="PR00922">
    <property type="entry name" value="DADACBPTASE3"/>
</dbReference>
<dbReference type="PANTHER" id="PTHR30023:SF0">
    <property type="entry name" value="PENICILLIN-SENSITIVE CARBOXYPEPTIDASE A"/>
    <property type="match status" value="1"/>
</dbReference>
<gene>
    <name evidence="3" type="ORF">GLV81_01245</name>
</gene>
<dbReference type="RefSeq" id="WP_157476116.1">
    <property type="nucleotide sequence ID" value="NZ_CP046566.1"/>
</dbReference>
<dbReference type="AlphaFoldDB" id="A0A6I6G4M9"/>
<dbReference type="PROSITE" id="PS51257">
    <property type="entry name" value="PROKAR_LIPOPROTEIN"/>
    <property type="match status" value="1"/>
</dbReference>
<dbReference type="InterPro" id="IPR012338">
    <property type="entry name" value="Beta-lactam/transpept-like"/>
</dbReference>
<dbReference type="SUPFAM" id="SSF56601">
    <property type="entry name" value="beta-lactamase/transpeptidase-like"/>
    <property type="match status" value="1"/>
</dbReference>
<evidence type="ECO:0000313" key="4">
    <source>
        <dbReference type="Proteomes" id="UP000426027"/>
    </source>
</evidence>